<dbReference type="Proteomes" id="UP001370490">
    <property type="component" value="Unassembled WGS sequence"/>
</dbReference>
<sequence length="512" mass="57484">MASLRSAMDSCFWDQNIASPQKLDGWARSVPGEPFPLDGARGSKALRIQQLALLGNGFPLGIIPSFSPTCPKELGSFSLQTLLLKQTISDWWLGLVGQFRPRKLISSIKAELSSGDEWEVPSFKDVARHFLDKSLYSLGGVLQISLSDSSSLLLSTERHGEKKGCHTKAMLYHTASTFTIVSLLLIFSPSIMVLLFFLLQGLKLCVLYLSVSNVYLQLPYHDITLEAAWPELFIDQNGGYWEVPESVSLDLSSLVTESGLRYRLGIHRNKGCAEPLNRKSGEVPSALLPGVCAKAAFSYEKSRDLWRQEETKKDLIIKTPRGQFLRPAYDSRLKEPHSTISGIIGGSCAMWFGGNESSIPIESARDEDSMSMKIKQRSPWNADLFGSICYTFQHGKFRKYYGDLTRVDARLDFCSASALAKRVFKISAINNEEILLSSPKLNFIFQQQVAGPIVFRVDSRLTFDSLEKRGLHLEDMIYSLNYSLRLLQSGKVVAWYSPKRKEGMIELRLFEF</sequence>
<dbReference type="GO" id="GO:1990052">
    <property type="term" value="P:ER to chloroplast lipid transport"/>
    <property type="evidence" value="ECO:0007669"/>
    <property type="project" value="InterPro"/>
</dbReference>
<keyword evidence="1" id="KW-0812">Transmembrane</keyword>
<dbReference type="AlphaFoldDB" id="A0AAN8UZN4"/>
<proteinExistence type="predicted"/>
<dbReference type="PANTHER" id="PTHR34954:SF3">
    <property type="entry name" value="EXPRESSED PROTEIN"/>
    <property type="match status" value="1"/>
</dbReference>
<comment type="caution">
    <text evidence="2">The sequence shown here is derived from an EMBL/GenBank/DDBJ whole genome shotgun (WGS) entry which is preliminary data.</text>
</comment>
<reference evidence="2 3" key="1">
    <citation type="submission" date="2023-12" db="EMBL/GenBank/DDBJ databases">
        <title>A high-quality genome assembly for Dillenia turbinata (Dilleniales).</title>
        <authorList>
            <person name="Chanderbali A."/>
        </authorList>
    </citation>
    <scope>NUCLEOTIDE SEQUENCE [LARGE SCALE GENOMIC DNA]</scope>
    <source>
        <strain evidence="2">LSX21</strain>
        <tissue evidence="2">Leaf</tissue>
    </source>
</reference>
<dbReference type="PANTHER" id="PTHR34954">
    <property type="entry name" value="EXPRESSED PROTEIN"/>
    <property type="match status" value="1"/>
</dbReference>
<name>A0AAN8UZN4_9MAGN</name>
<organism evidence="2 3">
    <name type="scientific">Dillenia turbinata</name>
    <dbReference type="NCBI Taxonomy" id="194707"/>
    <lineage>
        <taxon>Eukaryota</taxon>
        <taxon>Viridiplantae</taxon>
        <taxon>Streptophyta</taxon>
        <taxon>Embryophyta</taxon>
        <taxon>Tracheophyta</taxon>
        <taxon>Spermatophyta</taxon>
        <taxon>Magnoliopsida</taxon>
        <taxon>eudicotyledons</taxon>
        <taxon>Gunneridae</taxon>
        <taxon>Pentapetalae</taxon>
        <taxon>Dilleniales</taxon>
        <taxon>Dilleniaceae</taxon>
        <taxon>Dillenia</taxon>
    </lineage>
</organism>
<dbReference type="EMBL" id="JBAMMX010000021">
    <property type="protein sequence ID" value="KAK6919897.1"/>
    <property type="molecule type" value="Genomic_DNA"/>
</dbReference>
<evidence type="ECO:0008006" key="4">
    <source>
        <dbReference type="Google" id="ProtNLM"/>
    </source>
</evidence>
<keyword evidence="1" id="KW-1133">Transmembrane helix</keyword>
<protein>
    <recommendedName>
        <fullName evidence="4">Protein TRIGALACTOSYLDIACYLGLYCEROL 4, chloroplastic</fullName>
    </recommendedName>
</protein>
<accession>A0AAN8UZN4</accession>
<dbReference type="GO" id="GO:0034196">
    <property type="term" value="P:acylglycerol transport"/>
    <property type="evidence" value="ECO:0007669"/>
    <property type="project" value="InterPro"/>
</dbReference>
<dbReference type="InterPro" id="IPR044160">
    <property type="entry name" value="TGD4-like"/>
</dbReference>
<keyword evidence="3" id="KW-1185">Reference proteome</keyword>
<evidence type="ECO:0000313" key="2">
    <source>
        <dbReference type="EMBL" id="KAK6919897.1"/>
    </source>
</evidence>
<evidence type="ECO:0000313" key="3">
    <source>
        <dbReference type="Proteomes" id="UP001370490"/>
    </source>
</evidence>
<gene>
    <name evidence="2" type="ORF">RJ641_015801</name>
</gene>
<dbReference type="GO" id="GO:0009941">
    <property type="term" value="C:chloroplast envelope"/>
    <property type="evidence" value="ECO:0007669"/>
    <property type="project" value="TreeGrafter"/>
</dbReference>
<keyword evidence="1" id="KW-0472">Membrane</keyword>
<evidence type="ECO:0000256" key="1">
    <source>
        <dbReference type="SAM" id="Phobius"/>
    </source>
</evidence>
<feature type="transmembrane region" description="Helical" evidence="1">
    <location>
        <begin position="178"/>
        <end position="199"/>
    </location>
</feature>
<dbReference type="GO" id="GO:0070300">
    <property type="term" value="F:phosphatidic acid binding"/>
    <property type="evidence" value="ECO:0007669"/>
    <property type="project" value="InterPro"/>
</dbReference>